<dbReference type="Gene3D" id="3.10.50.30">
    <property type="entry name" value="Transcription elongation factor, GreA/GreB, C-terminal domain"/>
    <property type="match status" value="1"/>
</dbReference>
<dbReference type="Gene3D" id="1.10.286.20">
    <property type="match status" value="1"/>
</dbReference>
<dbReference type="GO" id="GO:0016301">
    <property type="term" value="F:kinase activity"/>
    <property type="evidence" value="ECO:0007669"/>
    <property type="project" value="UniProtKB-KW"/>
</dbReference>
<protein>
    <submittedName>
        <fullName evidence="3">Nucleoside diphosphate kinase regulator</fullName>
    </submittedName>
</protein>
<keyword evidence="3" id="KW-0808">Transferase</keyword>
<evidence type="ECO:0000259" key="1">
    <source>
        <dbReference type="Pfam" id="PF01272"/>
    </source>
</evidence>
<dbReference type="InterPro" id="IPR001437">
    <property type="entry name" value="Tscrpt_elong_fac_GreA/B_C"/>
</dbReference>
<feature type="domain" description="Regulator of nucleoside diphosphate kinase N-terminal" evidence="2">
    <location>
        <begin position="3"/>
        <end position="42"/>
    </location>
</feature>
<comment type="caution">
    <text evidence="3">The sequence shown here is derived from an EMBL/GenBank/DDBJ whole genome shotgun (WGS) entry which is preliminary data.</text>
</comment>
<dbReference type="Pfam" id="PF01272">
    <property type="entry name" value="GreA_GreB"/>
    <property type="match status" value="1"/>
</dbReference>
<accession>A0ABT2CXT3</accession>
<keyword evidence="3" id="KW-0418">Kinase</keyword>
<proteinExistence type="predicted"/>
<gene>
    <name evidence="3" type="primary">rnk</name>
    <name evidence="3" type="ORF">NX778_11910</name>
</gene>
<keyword evidence="4" id="KW-1185">Reference proteome</keyword>
<dbReference type="InterPro" id="IPR036953">
    <property type="entry name" value="GreA/GreB_C_sf"/>
</dbReference>
<dbReference type="RefSeq" id="WP_258811959.1">
    <property type="nucleotide sequence ID" value="NZ_JANUGU010000003.1"/>
</dbReference>
<dbReference type="SUPFAM" id="SSF54534">
    <property type="entry name" value="FKBP-like"/>
    <property type="match status" value="1"/>
</dbReference>
<feature type="domain" description="Transcription elongation factor GreA/GreB C-terminal" evidence="1">
    <location>
        <begin position="49"/>
        <end position="122"/>
    </location>
</feature>
<dbReference type="PANTHER" id="PTHR30437:SF5">
    <property type="entry name" value="REGULATOR OF NUCLEOSIDE DIPHOSPHATE KINASE"/>
    <property type="match status" value="1"/>
</dbReference>
<sequence length="134" mass="14406">MKPDLIISSRDLEQIEQLLAHLPMSMNAIKDALAEELERADIREPDEMPADVVTMNSKVRFAVENTSDEFSLTLSYPAQLADGPDRISILSPVGSALLGLSAGARIDWPGPTGRLNVRVLEVLSHAEATAGAGQ</sequence>
<dbReference type="Pfam" id="PF14760">
    <property type="entry name" value="Rnk_N"/>
    <property type="match status" value="1"/>
</dbReference>
<dbReference type="InterPro" id="IPR023459">
    <property type="entry name" value="Tscrpt_elong_fac_GreA/B_fam"/>
</dbReference>
<dbReference type="NCBIfam" id="NF004396">
    <property type="entry name" value="PRK05753.1"/>
    <property type="match status" value="1"/>
</dbReference>
<dbReference type="EMBL" id="JANUGU010000003">
    <property type="protein sequence ID" value="MCS0658772.1"/>
    <property type="molecule type" value="Genomic_DNA"/>
</dbReference>
<dbReference type="InterPro" id="IPR029462">
    <property type="entry name" value="Rnk_N"/>
</dbReference>
<evidence type="ECO:0000259" key="2">
    <source>
        <dbReference type="Pfam" id="PF14760"/>
    </source>
</evidence>
<evidence type="ECO:0000313" key="4">
    <source>
        <dbReference type="Proteomes" id="UP001204621"/>
    </source>
</evidence>
<dbReference type="Proteomes" id="UP001204621">
    <property type="component" value="Unassembled WGS sequence"/>
</dbReference>
<evidence type="ECO:0000313" key="3">
    <source>
        <dbReference type="EMBL" id="MCS0658772.1"/>
    </source>
</evidence>
<organism evidence="3 4">
    <name type="scientific">Massilia terrae</name>
    <dbReference type="NCBI Taxonomy" id="1811224"/>
    <lineage>
        <taxon>Bacteria</taxon>
        <taxon>Pseudomonadati</taxon>
        <taxon>Pseudomonadota</taxon>
        <taxon>Betaproteobacteria</taxon>
        <taxon>Burkholderiales</taxon>
        <taxon>Oxalobacteraceae</taxon>
        <taxon>Telluria group</taxon>
        <taxon>Massilia</taxon>
    </lineage>
</organism>
<name>A0ABT2CXT3_9BURK</name>
<reference evidence="3 4" key="1">
    <citation type="submission" date="2022-08" db="EMBL/GenBank/DDBJ databases">
        <title>Reclassification of Massilia species as members of the genera Telluria, Duganella, Pseudoduganella, Mokoshia gen. nov. and Zemynaea gen. nov. using orthogonal and non-orthogonal genome-based approaches.</title>
        <authorList>
            <person name="Bowman J.P."/>
        </authorList>
    </citation>
    <scope>NUCLEOTIDE SEQUENCE [LARGE SCALE GENOMIC DNA]</scope>
    <source>
        <strain evidence="3 4">JCM 31606</strain>
    </source>
</reference>
<dbReference type="PANTHER" id="PTHR30437">
    <property type="entry name" value="TRANSCRIPTION ELONGATION FACTOR GREA"/>
    <property type="match status" value="1"/>
</dbReference>